<dbReference type="EMBL" id="SEKV01000555">
    <property type="protein sequence ID" value="TFY55852.1"/>
    <property type="molecule type" value="Genomic_DNA"/>
</dbReference>
<dbReference type="RefSeq" id="XP_047774376.1">
    <property type="nucleotide sequence ID" value="XM_047921061.1"/>
</dbReference>
<evidence type="ECO:0000313" key="4">
    <source>
        <dbReference type="Proteomes" id="UP000298390"/>
    </source>
</evidence>
<feature type="compositionally biased region" description="Basic and acidic residues" evidence="1">
    <location>
        <begin position="255"/>
        <end position="264"/>
    </location>
</feature>
<evidence type="ECO:0000256" key="1">
    <source>
        <dbReference type="SAM" id="MobiDB-lite"/>
    </source>
</evidence>
<keyword evidence="5" id="KW-1185">Reference proteome</keyword>
<dbReference type="Proteomes" id="UP000298390">
    <property type="component" value="Unassembled WGS sequence"/>
</dbReference>
<name>A0A4Y9Y1A4_9APHY</name>
<gene>
    <name evidence="2" type="ORF">C8Q71DRAFT_715745</name>
    <name evidence="3" type="ORF">EVJ58_g7989</name>
</gene>
<dbReference type="Proteomes" id="UP000814176">
    <property type="component" value="Unassembled WGS sequence"/>
</dbReference>
<comment type="caution">
    <text evidence="3">The sequence shown here is derived from an EMBL/GenBank/DDBJ whole genome shotgun (WGS) entry which is preliminary data.</text>
</comment>
<reference evidence="3 4" key="1">
    <citation type="submission" date="2019-01" db="EMBL/GenBank/DDBJ databases">
        <title>Genome sequencing of the rare red list fungi Fomitopsis rosea.</title>
        <authorList>
            <person name="Buettner E."/>
            <person name="Kellner H."/>
        </authorList>
    </citation>
    <scope>NUCLEOTIDE SEQUENCE [LARGE SCALE GENOMIC DNA]</scope>
    <source>
        <strain evidence="3 4">DSM 105464</strain>
    </source>
</reference>
<evidence type="ECO:0000313" key="2">
    <source>
        <dbReference type="EMBL" id="KAH9831215.1"/>
    </source>
</evidence>
<feature type="compositionally biased region" description="Acidic residues" evidence="1">
    <location>
        <begin position="265"/>
        <end position="275"/>
    </location>
</feature>
<dbReference type="STRING" id="34475.A0A4Y9Y1A4"/>
<accession>A0A4Y9Y1A4</accession>
<dbReference type="AlphaFoldDB" id="A0A4Y9Y1A4"/>
<proteinExistence type="predicted"/>
<organism evidence="3 4">
    <name type="scientific">Rhodofomes roseus</name>
    <dbReference type="NCBI Taxonomy" id="34475"/>
    <lineage>
        <taxon>Eukaryota</taxon>
        <taxon>Fungi</taxon>
        <taxon>Dikarya</taxon>
        <taxon>Basidiomycota</taxon>
        <taxon>Agaricomycotina</taxon>
        <taxon>Agaricomycetes</taxon>
        <taxon>Polyporales</taxon>
        <taxon>Rhodofomes</taxon>
    </lineage>
</organism>
<feature type="region of interest" description="Disordered" evidence="1">
    <location>
        <begin position="241"/>
        <end position="275"/>
    </location>
</feature>
<protein>
    <submittedName>
        <fullName evidence="3">Uncharacterized protein</fullName>
    </submittedName>
</protein>
<dbReference type="GeneID" id="72001793"/>
<evidence type="ECO:0000313" key="3">
    <source>
        <dbReference type="EMBL" id="TFY55852.1"/>
    </source>
</evidence>
<evidence type="ECO:0000313" key="5">
    <source>
        <dbReference type="Proteomes" id="UP000814176"/>
    </source>
</evidence>
<dbReference type="EMBL" id="JADCUA010000027">
    <property type="protein sequence ID" value="KAH9831215.1"/>
    <property type="molecule type" value="Genomic_DNA"/>
</dbReference>
<sequence length="275" mass="30722">MFRSTNPEQTYVSLIHQNSNYYASWDPARLVRVGDYGHLQADGSFATEGNIFSKGWAAEFGVVEIRGPTNSTVCIQSSDVEEVRGTAAGSIGASWAHRVTAKKTFIIRRSHGAILIMLEPQYTQLSPPGTLKDLVYSTALKKRHLLVSELYSCASYARLLAPRQEHVVNISLEGEAHQRLFHGRAEAEWRHTADGGDFRCGVQQGGDVAFTPLFRLVGRKTFRKLPITELARPTWRRVVAAAGPQNRVPSPRGSFRSDEIKDHEDEPEYEEVQGR</sequence>
<reference evidence="2 5" key="2">
    <citation type="journal article" date="2021" name="Environ. Microbiol.">
        <title>Gene family expansions and transcriptome signatures uncover fungal adaptations to wood decay.</title>
        <authorList>
            <person name="Hage H."/>
            <person name="Miyauchi S."/>
            <person name="Viragh M."/>
            <person name="Drula E."/>
            <person name="Min B."/>
            <person name="Chaduli D."/>
            <person name="Navarro D."/>
            <person name="Favel A."/>
            <person name="Norest M."/>
            <person name="Lesage-Meessen L."/>
            <person name="Balint B."/>
            <person name="Merenyi Z."/>
            <person name="de Eugenio L."/>
            <person name="Morin E."/>
            <person name="Martinez A.T."/>
            <person name="Baldrian P."/>
            <person name="Stursova M."/>
            <person name="Martinez M.J."/>
            <person name="Novotny C."/>
            <person name="Magnuson J.K."/>
            <person name="Spatafora J.W."/>
            <person name="Maurice S."/>
            <person name="Pangilinan J."/>
            <person name="Andreopoulos W."/>
            <person name="LaButti K."/>
            <person name="Hundley H."/>
            <person name="Na H."/>
            <person name="Kuo A."/>
            <person name="Barry K."/>
            <person name="Lipzen A."/>
            <person name="Henrissat B."/>
            <person name="Riley R."/>
            <person name="Ahrendt S."/>
            <person name="Nagy L.G."/>
            <person name="Grigoriev I.V."/>
            <person name="Martin F."/>
            <person name="Rosso M.N."/>
        </authorList>
    </citation>
    <scope>NUCLEOTIDE SEQUENCE [LARGE SCALE GENOMIC DNA]</scope>
    <source>
        <strain evidence="2 5">CIRM-BRFM 1785</strain>
    </source>
</reference>
<dbReference type="OrthoDB" id="2781978at2759"/>